<proteinExistence type="predicted"/>
<dbReference type="AlphaFoldDB" id="A0A844FWU9"/>
<keyword evidence="1" id="KW-1133">Transmembrane helix</keyword>
<dbReference type="InterPro" id="IPR006976">
    <property type="entry name" value="VanZ-like"/>
</dbReference>
<dbReference type="Proteomes" id="UP000442619">
    <property type="component" value="Unassembled WGS sequence"/>
</dbReference>
<evidence type="ECO:0000259" key="2">
    <source>
        <dbReference type="Pfam" id="PF04892"/>
    </source>
</evidence>
<sequence length="141" mass="16111">MKKLRYYLPSICMLVVIFGFSSQNGHQSGSLSDAIYYSLNALVTLPFSKDSMVFVIRKCAHMTEFGLLALTFYYGMYKNGHTKLFMKALLLTFIFACMDEFHQLFISGRAGQFRDVLIDTTGGLLFLSLLQLIRYLKRSNS</sequence>
<dbReference type="EMBL" id="VUNM01000024">
    <property type="protein sequence ID" value="MST89779.1"/>
    <property type="molecule type" value="Genomic_DNA"/>
</dbReference>
<evidence type="ECO:0000256" key="1">
    <source>
        <dbReference type="SAM" id="Phobius"/>
    </source>
</evidence>
<dbReference type="NCBIfam" id="NF037970">
    <property type="entry name" value="vanZ_1"/>
    <property type="match status" value="1"/>
</dbReference>
<comment type="caution">
    <text evidence="3">The sequence shown here is derived from an EMBL/GenBank/DDBJ whole genome shotgun (WGS) entry which is preliminary data.</text>
</comment>
<feature type="domain" description="VanZ-like" evidence="2">
    <location>
        <begin position="10"/>
        <end position="133"/>
    </location>
</feature>
<protein>
    <submittedName>
        <fullName evidence="3">VanZ family protein</fullName>
    </submittedName>
</protein>
<name>A0A844FWU9_9FIRM</name>
<evidence type="ECO:0000313" key="3">
    <source>
        <dbReference type="EMBL" id="MST89779.1"/>
    </source>
</evidence>
<evidence type="ECO:0000313" key="4">
    <source>
        <dbReference type="Proteomes" id="UP000442619"/>
    </source>
</evidence>
<feature type="transmembrane region" description="Helical" evidence="1">
    <location>
        <begin position="117"/>
        <end position="136"/>
    </location>
</feature>
<reference evidence="3 4" key="1">
    <citation type="submission" date="2019-08" db="EMBL/GenBank/DDBJ databases">
        <title>In-depth cultivation of the pig gut microbiome towards novel bacterial diversity and tailored functional studies.</title>
        <authorList>
            <person name="Wylensek D."/>
            <person name="Hitch T.C.A."/>
            <person name="Clavel T."/>
        </authorList>
    </citation>
    <scope>NUCLEOTIDE SEQUENCE [LARGE SCALE GENOMIC DNA]</scope>
    <source>
        <strain evidence="3 4">CA-Schmier-601-WT-3</strain>
    </source>
</reference>
<keyword evidence="1" id="KW-0472">Membrane</keyword>
<organism evidence="3 4">
    <name type="scientific">Sharpea porci</name>
    <dbReference type="NCBI Taxonomy" id="2652286"/>
    <lineage>
        <taxon>Bacteria</taxon>
        <taxon>Bacillati</taxon>
        <taxon>Bacillota</taxon>
        <taxon>Erysipelotrichia</taxon>
        <taxon>Erysipelotrichales</taxon>
        <taxon>Coprobacillaceae</taxon>
        <taxon>Sharpea</taxon>
    </lineage>
</organism>
<dbReference type="RefSeq" id="WP_154517398.1">
    <property type="nucleotide sequence ID" value="NZ_JAXFJJ010000033.1"/>
</dbReference>
<keyword evidence="1" id="KW-0812">Transmembrane</keyword>
<keyword evidence="4" id="KW-1185">Reference proteome</keyword>
<dbReference type="PANTHER" id="PTHR28008:SF1">
    <property type="entry name" value="DOMAIN PROTEIN, PUTATIVE (AFU_ORTHOLOGUE AFUA_3G10980)-RELATED"/>
    <property type="match status" value="1"/>
</dbReference>
<accession>A0A844FWU9</accession>
<dbReference type="Pfam" id="PF04892">
    <property type="entry name" value="VanZ"/>
    <property type="match status" value="1"/>
</dbReference>
<dbReference type="PANTHER" id="PTHR28008">
    <property type="entry name" value="DOMAIN PROTEIN, PUTATIVE (AFU_ORTHOLOGUE AFUA_3G10980)-RELATED"/>
    <property type="match status" value="1"/>
</dbReference>
<gene>
    <name evidence="3" type="ORF">FYJ79_09375</name>
</gene>
<feature type="transmembrane region" description="Helical" evidence="1">
    <location>
        <begin position="88"/>
        <end position="105"/>
    </location>
</feature>